<dbReference type="RefSeq" id="WP_203746167.1">
    <property type="nucleotide sequence ID" value="NZ_BONF01000015.1"/>
</dbReference>
<dbReference type="InterPro" id="IPR007921">
    <property type="entry name" value="CHAP_dom"/>
</dbReference>
<dbReference type="AlphaFoldDB" id="A0A8J3JB67"/>
<feature type="chain" id="PRO_5038821757" description="Peptidase C51 domain-containing protein" evidence="1">
    <location>
        <begin position="24"/>
        <end position="254"/>
    </location>
</feature>
<name>A0A8J3JB67_9ACTN</name>
<dbReference type="Proteomes" id="UP000601223">
    <property type="component" value="Unassembled WGS sequence"/>
</dbReference>
<accession>A0A8J3JB67</accession>
<evidence type="ECO:0000259" key="2">
    <source>
        <dbReference type="PROSITE" id="PS50911"/>
    </source>
</evidence>
<proteinExistence type="predicted"/>
<evidence type="ECO:0000313" key="3">
    <source>
        <dbReference type="EMBL" id="GIF81632.1"/>
    </source>
</evidence>
<sequence length="254" mass="26467">MRVTRILGTVAAAVALVAGPGLAQPAHAATVTVSGTVSCEYGRAVVGVWVQANSGGSGFASWSAIPGRVNVASYSRAVSSGTVSLHIGCGGTGGSWWGDNWTGGVNVGGNATLNARCYEAAGTGTRCNWPARGATTDRNWFVAGYCTWGAADIWRSRTGSYPGWGGNALDWDTNAAAKGWTVVDTPRARSVVVMEPGATTSSLGHVGWVNHYYLSGGTVYLNITDMNSSGFGVWSTYDRAWKPGYMRFVLAPTP</sequence>
<keyword evidence="4" id="KW-1185">Reference proteome</keyword>
<reference evidence="3 4" key="1">
    <citation type="submission" date="2021-01" db="EMBL/GenBank/DDBJ databases">
        <title>Whole genome shotgun sequence of Catellatospora bangladeshensis NBRC 107357.</title>
        <authorList>
            <person name="Komaki H."/>
            <person name="Tamura T."/>
        </authorList>
    </citation>
    <scope>NUCLEOTIDE SEQUENCE [LARGE SCALE GENOMIC DNA]</scope>
    <source>
        <strain evidence="3 4">NBRC 107357</strain>
    </source>
</reference>
<dbReference type="InterPro" id="IPR038765">
    <property type="entry name" value="Papain-like_cys_pep_sf"/>
</dbReference>
<feature type="signal peptide" evidence="1">
    <location>
        <begin position="1"/>
        <end position="23"/>
    </location>
</feature>
<feature type="domain" description="Peptidase C51" evidence="2">
    <location>
        <begin position="121"/>
        <end position="250"/>
    </location>
</feature>
<keyword evidence="1" id="KW-0732">Signal</keyword>
<dbReference type="EMBL" id="BONF01000015">
    <property type="protein sequence ID" value="GIF81632.1"/>
    <property type="molecule type" value="Genomic_DNA"/>
</dbReference>
<dbReference type="Gene3D" id="3.90.1720.10">
    <property type="entry name" value="endopeptidase domain like (from Nostoc punctiforme)"/>
    <property type="match status" value="1"/>
</dbReference>
<evidence type="ECO:0000256" key="1">
    <source>
        <dbReference type="SAM" id="SignalP"/>
    </source>
</evidence>
<comment type="caution">
    <text evidence="3">The sequence shown here is derived from an EMBL/GenBank/DDBJ whole genome shotgun (WGS) entry which is preliminary data.</text>
</comment>
<evidence type="ECO:0000313" key="4">
    <source>
        <dbReference type="Proteomes" id="UP000601223"/>
    </source>
</evidence>
<protein>
    <recommendedName>
        <fullName evidence="2">Peptidase C51 domain-containing protein</fullName>
    </recommendedName>
</protein>
<gene>
    <name evidence="3" type="ORF">Cba03nite_29810</name>
</gene>
<dbReference type="SUPFAM" id="SSF54001">
    <property type="entry name" value="Cysteine proteinases"/>
    <property type="match status" value="1"/>
</dbReference>
<organism evidence="3 4">
    <name type="scientific">Catellatospora bangladeshensis</name>
    <dbReference type="NCBI Taxonomy" id="310355"/>
    <lineage>
        <taxon>Bacteria</taxon>
        <taxon>Bacillati</taxon>
        <taxon>Actinomycetota</taxon>
        <taxon>Actinomycetes</taxon>
        <taxon>Micromonosporales</taxon>
        <taxon>Micromonosporaceae</taxon>
        <taxon>Catellatospora</taxon>
    </lineage>
</organism>
<dbReference type="PROSITE" id="PS50911">
    <property type="entry name" value="CHAP"/>
    <property type="match status" value="1"/>
</dbReference>